<evidence type="ECO:0000313" key="3">
    <source>
        <dbReference type="Proteomes" id="UP000186955"/>
    </source>
</evidence>
<gene>
    <name evidence="2" type="ORF">PENSUB_7139</name>
</gene>
<evidence type="ECO:0000256" key="1">
    <source>
        <dbReference type="SAM" id="Phobius"/>
    </source>
</evidence>
<reference evidence="2 3" key="1">
    <citation type="submission" date="2016-10" db="EMBL/GenBank/DDBJ databases">
        <title>Genome sequence of the ascomycete fungus Penicillium subrubescens.</title>
        <authorList>
            <person name="De Vries R.P."/>
            <person name="Peng M."/>
            <person name="Dilokpimol A."/>
            <person name="Hilden K."/>
            <person name="Makela M.R."/>
            <person name="Grigoriev I."/>
            <person name="Riley R."/>
            <person name="Granchi Z."/>
        </authorList>
    </citation>
    <scope>NUCLEOTIDE SEQUENCE [LARGE SCALE GENOMIC DNA]</scope>
    <source>
        <strain evidence="2 3">CBS 132785</strain>
    </source>
</reference>
<dbReference type="EMBL" id="MNBE01000626">
    <property type="protein sequence ID" value="OKP02375.1"/>
    <property type="molecule type" value="Genomic_DNA"/>
</dbReference>
<keyword evidence="1" id="KW-0812">Transmembrane</keyword>
<sequence length="79" mass="8757">MVSMFILPQLSLATSVLAVGLIFVALAFYFYSPPSVTGIGGIMLISAMSILCLVYNVSFFNYKEAFREIQWVIDHSKGE</sequence>
<proteinExistence type="predicted"/>
<feature type="transmembrane region" description="Helical" evidence="1">
    <location>
        <begin position="12"/>
        <end position="31"/>
    </location>
</feature>
<keyword evidence="1" id="KW-0472">Membrane</keyword>
<accession>A0A1Q5TQ63</accession>
<evidence type="ECO:0000313" key="2">
    <source>
        <dbReference type="EMBL" id="OKP02375.1"/>
    </source>
</evidence>
<keyword evidence="3" id="KW-1185">Reference proteome</keyword>
<dbReference type="AlphaFoldDB" id="A0A1Q5TQ63"/>
<organism evidence="2 3">
    <name type="scientific">Penicillium subrubescens</name>
    <dbReference type="NCBI Taxonomy" id="1316194"/>
    <lineage>
        <taxon>Eukaryota</taxon>
        <taxon>Fungi</taxon>
        <taxon>Dikarya</taxon>
        <taxon>Ascomycota</taxon>
        <taxon>Pezizomycotina</taxon>
        <taxon>Eurotiomycetes</taxon>
        <taxon>Eurotiomycetidae</taxon>
        <taxon>Eurotiales</taxon>
        <taxon>Aspergillaceae</taxon>
        <taxon>Penicillium</taxon>
    </lineage>
</organism>
<comment type="caution">
    <text evidence="2">The sequence shown here is derived from an EMBL/GenBank/DDBJ whole genome shotgun (WGS) entry which is preliminary data.</text>
</comment>
<protein>
    <submittedName>
        <fullName evidence="2">Uncharacterized protein</fullName>
    </submittedName>
</protein>
<dbReference type="Proteomes" id="UP000186955">
    <property type="component" value="Unassembled WGS sequence"/>
</dbReference>
<keyword evidence="1" id="KW-1133">Transmembrane helix</keyword>
<feature type="transmembrane region" description="Helical" evidence="1">
    <location>
        <begin position="37"/>
        <end position="57"/>
    </location>
</feature>
<name>A0A1Q5TQ63_9EURO</name>